<gene>
    <name evidence="4" type="ORF">SAMN04488005_0741</name>
</gene>
<dbReference type="Gene3D" id="3.40.190.10">
    <property type="entry name" value="Periplasmic binding protein-like II"/>
    <property type="match status" value="2"/>
</dbReference>
<accession>A0A1I6FYH1</accession>
<dbReference type="PANTHER" id="PTHR43649">
    <property type="entry name" value="ARABINOSE-BINDING PROTEIN-RELATED"/>
    <property type="match status" value="1"/>
</dbReference>
<evidence type="ECO:0000256" key="1">
    <source>
        <dbReference type="ARBA" id="ARBA00004418"/>
    </source>
</evidence>
<sequence length="406" mass="42841">MKLKLTLTSMLALSAGSALAQDLTVWDWKSGDPATQGYYDSAKQAYEEAHPGATVTFVVQPHDQYYTLLGTAFGSGQGPDVVLLHGGSQTQSRVGALSSLGDAAAGFAGVDAFSVDGTAYAIPLTIQGFVIYYNRALYEAAGLDPDAAPTTWDELATVCEAFIAQDAVPCFAFGNKQGFSGEFFATLATASTFTDADMAAWAAGDLPWTDPKVSAIVTLFADMNARGWLQEGANSTAKFMDEYEMFMRSEAAHTVGLLSDVAHWKQFGEFLGDENLGAFAMPVPGAEVANLPFTGGIGWAVSASSENQEAAQDLVKILTDPTREAIFAFDTGALPANPDVDTSGLSSPTLTHILGLMTAQPAGMAHSVMNPAVLEEWKRQSQLLLGEETSVDDAIAAMEAARLANK</sequence>
<proteinExistence type="inferred from homology"/>
<organism evidence="4 5">
    <name type="scientific">Yoonia tamlensis</name>
    <dbReference type="NCBI Taxonomy" id="390270"/>
    <lineage>
        <taxon>Bacteria</taxon>
        <taxon>Pseudomonadati</taxon>
        <taxon>Pseudomonadota</taxon>
        <taxon>Alphaproteobacteria</taxon>
        <taxon>Rhodobacterales</taxon>
        <taxon>Paracoccaceae</taxon>
        <taxon>Yoonia</taxon>
    </lineage>
</organism>
<dbReference type="EMBL" id="FOYP01000001">
    <property type="protein sequence ID" value="SFR34989.1"/>
    <property type="molecule type" value="Genomic_DNA"/>
</dbReference>
<dbReference type="SUPFAM" id="SSF53850">
    <property type="entry name" value="Periplasmic binding protein-like II"/>
    <property type="match status" value="1"/>
</dbReference>
<keyword evidence="5" id="KW-1185">Reference proteome</keyword>
<evidence type="ECO:0000313" key="4">
    <source>
        <dbReference type="EMBL" id="SFR34989.1"/>
    </source>
</evidence>
<dbReference type="OrthoDB" id="2509690at2"/>
<protein>
    <submittedName>
        <fullName evidence="4">Multiple sugar transport system substrate-binding protein</fullName>
    </submittedName>
</protein>
<dbReference type="InterPro" id="IPR006059">
    <property type="entry name" value="SBP"/>
</dbReference>
<keyword evidence="4" id="KW-0813">Transport</keyword>
<dbReference type="Proteomes" id="UP000199478">
    <property type="component" value="Unassembled WGS sequence"/>
</dbReference>
<dbReference type="PANTHER" id="PTHR43649:SF12">
    <property type="entry name" value="DIACETYLCHITOBIOSE BINDING PROTEIN DASA"/>
    <property type="match status" value="1"/>
</dbReference>
<evidence type="ECO:0000256" key="3">
    <source>
        <dbReference type="SAM" id="SignalP"/>
    </source>
</evidence>
<dbReference type="AlphaFoldDB" id="A0A1I6FYH1"/>
<feature type="chain" id="PRO_5011711133" evidence="3">
    <location>
        <begin position="21"/>
        <end position="406"/>
    </location>
</feature>
<dbReference type="Pfam" id="PF13416">
    <property type="entry name" value="SBP_bac_8"/>
    <property type="match status" value="1"/>
</dbReference>
<keyword evidence="4" id="KW-0762">Sugar transport</keyword>
<dbReference type="GO" id="GO:0042597">
    <property type="term" value="C:periplasmic space"/>
    <property type="evidence" value="ECO:0007669"/>
    <property type="project" value="UniProtKB-SubCell"/>
</dbReference>
<feature type="signal peptide" evidence="3">
    <location>
        <begin position="1"/>
        <end position="20"/>
    </location>
</feature>
<keyword evidence="3" id="KW-0732">Signal</keyword>
<dbReference type="InterPro" id="IPR050490">
    <property type="entry name" value="Bact_solute-bd_prot1"/>
</dbReference>
<comment type="similarity">
    <text evidence="2">Belongs to the bacterial solute-binding protein 1 family.</text>
</comment>
<name>A0A1I6FYH1_9RHOB</name>
<evidence type="ECO:0000313" key="5">
    <source>
        <dbReference type="Proteomes" id="UP000199478"/>
    </source>
</evidence>
<dbReference type="RefSeq" id="WP_090196581.1">
    <property type="nucleotide sequence ID" value="NZ_FOYP01000001.1"/>
</dbReference>
<reference evidence="5" key="1">
    <citation type="submission" date="2016-10" db="EMBL/GenBank/DDBJ databases">
        <authorList>
            <person name="Varghese N."/>
            <person name="Submissions S."/>
        </authorList>
    </citation>
    <scope>NUCLEOTIDE SEQUENCE [LARGE SCALE GENOMIC DNA]</scope>
    <source>
        <strain evidence="5">DSM 26879</strain>
    </source>
</reference>
<dbReference type="STRING" id="390270.SAMN04488005_0741"/>
<comment type="subcellular location">
    <subcellularLocation>
        <location evidence="1">Periplasm</location>
    </subcellularLocation>
</comment>
<evidence type="ECO:0000256" key="2">
    <source>
        <dbReference type="ARBA" id="ARBA00008520"/>
    </source>
</evidence>